<dbReference type="HOGENOM" id="CLU_109345_0_0_9"/>
<proteinExistence type="predicted"/>
<comment type="caution">
    <text evidence="2">The sequence shown here is derived from an EMBL/GenBank/DDBJ whole genome shotgun (WGS) entry which is preliminary data.</text>
</comment>
<organism evidence="2 3">
    <name type="scientific">Facklamia languida CCUG 37842</name>
    <dbReference type="NCBI Taxonomy" id="883113"/>
    <lineage>
        <taxon>Bacteria</taxon>
        <taxon>Bacillati</taxon>
        <taxon>Bacillota</taxon>
        <taxon>Bacilli</taxon>
        <taxon>Lactobacillales</taxon>
        <taxon>Aerococcaceae</taxon>
        <taxon>Facklamia</taxon>
    </lineage>
</organism>
<evidence type="ECO:0000259" key="1">
    <source>
        <dbReference type="Pfam" id="PF14353"/>
    </source>
</evidence>
<dbReference type="InterPro" id="IPR025682">
    <property type="entry name" value="CpXC_dom"/>
</dbReference>
<feature type="domain" description="CpXC" evidence="1">
    <location>
        <begin position="7"/>
        <end position="132"/>
    </location>
</feature>
<evidence type="ECO:0000313" key="3">
    <source>
        <dbReference type="Proteomes" id="UP000006190"/>
    </source>
</evidence>
<keyword evidence="3" id="KW-1185">Reference proteome</keyword>
<dbReference type="eggNOG" id="ENOG5032TQR">
    <property type="taxonomic scope" value="Bacteria"/>
</dbReference>
<dbReference type="Pfam" id="PF14353">
    <property type="entry name" value="CpXC"/>
    <property type="match status" value="1"/>
</dbReference>
<dbReference type="Proteomes" id="UP000006190">
    <property type="component" value="Unassembled WGS sequence"/>
</dbReference>
<dbReference type="AlphaFoldDB" id="H3NJ81"/>
<dbReference type="EMBL" id="AGEG01000011">
    <property type="protein sequence ID" value="EHR37013.1"/>
    <property type="molecule type" value="Genomic_DNA"/>
</dbReference>
<dbReference type="OrthoDB" id="9784124at2"/>
<dbReference type="STRING" id="883113.HMPREF9708_00920"/>
<protein>
    <recommendedName>
        <fullName evidence="1">CpXC domain-containing protein</fullName>
    </recommendedName>
</protein>
<dbReference type="RefSeq" id="WP_006309055.1">
    <property type="nucleotide sequence ID" value="NZ_JH601133.1"/>
</dbReference>
<gene>
    <name evidence="2" type="ORF">HMPREF9708_00920</name>
</gene>
<accession>H3NJ81</accession>
<sequence>MPQTIHVECPVCQTKASKTIETSINARNQPALKESLLDGSLLAFECDQCGAKRQIETQIMYHDPDKHWLIYVAPNYHDHKEAIIKGLSNILIQDGIDIDDYHLRIVTTVPQLVEKIHIIDNGFDDQTMEVVKLLTDGLFAQQEPDRKVIHRYFMRKEDDFKFLYLTEDEQLLVDYHPTLTEFVEDKFGKELQNDYRGQFILVDREWATNIAEHRPGFLTGEEENPSSSN</sequence>
<dbReference type="PATRIC" id="fig|883113.3.peg.914"/>
<name>H3NJ81_9LACT</name>
<reference evidence="2 3" key="1">
    <citation type="submission" date="2012-01" db="EMBL/GenBank/DDBJ databases">
        <title>The Genome Sequence of Facklamia languida CCUG 37842.</title>
        <authorList>
            <consortium name="The Broad Institute Genome Sequencing Platform"/>
            <person name="Earl A."/>
            <person name="Ward D."/>
            <person name="Feldgarden M."/>
            <person name="Gevers D."/>
            <person name="Huys G."/>
            <person name="Young S.K."/>
            <person name="Zeng Q."/>
            <person name="Gargeya S."/>
            <person name="Fitzgerald M."/>
            <person name="Haas B."/>
            <person name="Abouelleil A."/>
            <person name="Alvarado L."/>
            <person name="Arachchi H.M."/>
            <person name="Berlin A."/>
            <person name="Chapman S.B."/>
            <person name="Gearin G."/>
            <person name="Goldberg J."/>
            <person name="Griggs A."/>
            <person name="Gujja S."/>
            <person name="Hansen M."/>
            <person name="Heiman D."/>
            <person name="Howarth C."/>
            <person name="Larimer J."/>
            <person name="Lui A."/>
            <person name="MacDonald P.J.P."/>
            <person name="McCowen C."/>
            <person name="Montmayeur A."/>
            <person name="Murphy C."/>
            <person name="Neiman D."/>
            <person name="Pearson M."/>
            <person name="Priest M."/>
            <person name="Roberts A."/>
            <person name="Saif S."/>
            <person name="Shea T."/>
            <person name="Sisk P."/>
            <person name="Stolte C."/>
            <person name="Sykes S."/>
            <person name="Wortman J."/>
            <person name="Nusbaum C."/>
            <person name="Birren B."/>
        </authorList>
    </citation>
    <scope>NUCLEOTIDE SEQUENCE [LARGE SCALE GENOMIC DNA]</scope>
    <source>
        <strain evidence="2 3">CCUG 37842</strain>
    </source>
</reference>
<evidence type="ECO:0000313" key="2">
    <source>
        <dbReference type="EMBL" id="EHR37013.1"/>
    </source>
</evidence>